<comment type="cofactor">
    <cofactor evidence="1">
        <name>Mg(2+)</name>
        <dbReference type="ChEBI" id="CHEBI:18420"/>
    </cofactor>
</comment>
<evidence type="ECO:0000256" key="2">
    <source>
        <dbReference type="ARBA" id="ARBA00006739"/>
    </source>
</evidence>
<protein>
    <submittedName>
        <fullName evidence="7">Poly-beta-1,6-N-acetyl-D-glucosamine synthase</fullName>
        <ecNumber evidence="7">2.4.1.-</ecNumber>
    </submittedName>
</protein>
<dbReference type="CDD" id="cd04179">
    <property type="entry name" value="DPM_DPG-synthase_like"/>
    <property type="match status" value="1"/>
</dbReference>
<sequence length="210" mass="22974">MNATVLIPAYNEALTVGAVVGVAVRAGYPVIVADDGSSDATARLAEQAGARVVRLPENRGKGGAIAAGLAQVATPYVILLDGDLVGLRPEHLQTLLEPVEEGRLDMAIGVFKSGGLMTDFGNRATPYLSGQRACRTEFLRGVPGLEAQRWPEPAITDHLKATGARWEYVNLSQLRQVMKEKKRGFWRGLGYRLGMYWHLLRYRWGSRRAS</sequence>
<proteinExistence type="inferred from homology"/>
<evidence type="ECO:0000256" key="5">
    <source>
        <dbReference type="ARBA" id="ARBA00022842"/>
    </source>
</evidence>
<reference evidence="7 8" key="1">
    <citation type="submission" date="2018-08" db="EMBL/GenBank/DDBJ databases">
        <title>Meiothermus granaticius genome AF-68 sequencing project.</title>
        <authorList>
            <person name="Da Costa M.S."/>
            <person name="Albuquerque L."/>
            <person name="Raposo P."/>
            <person name="Froufe H.J.C."/>
            <person name="Barroso C.S."/>
            <person name="Egas C."/>
        </authorList>
    </citation>
    <scope>NUCLEOTIDE SEQUENCE [LARGE SCALE GENOMIC DNA]</scope>
    <source>
        <strain evidence="7 8">AF-68</strain>
    </source>
</reference>
<dbReference type="PANTHER" id="PTHR48090:SF10">
    <property type="entry name" value="GLUCOSYL-3-PHOSPHOGLYCERATE SYNTHASE"/>
    <property type="match status" value="1"/>
</dbReference>
<feature type="domain" description="Glycosyltransferase 2-like" evidence="6">
    <location>
        <begin position="4"/>
        <end position="132"/>
    </location>
</feature>
<dbReference type="InterPro" id="IPR029044">
    <property type="entry name" value="Nucleotide-diphossugar_trans"/>
</dbReference>
<dbReference type="SUPFAM" id="SSF53448">
    <property type="entry name" value="Nucleotide-diphospho-sugar transferases"/>
    <property type="match status" value="1"/>
</dbReference>
<dbReference type="Gene3D" id="3.90.550.10">
    <property type="entry name" value="Spore Coat Polysaccharide Biosynthesis Protein SpsA, Chain A"/>
    <property type="match status" value="1"/>
</dbReference>
<evidence type="ECO:0000256" key="3">
    <source>
        <dbReference type="ARBA" id="ARBA00022676"/>
    </source>
</evidence>
<comment type="similarity">
    <text evidence="2">Belongs to the glycosyltransferase 2 family.</text>
</comment>
<dbReference type="OrthoDB" id="9810303at2"/>
<dbReference type="PANTHER" id="PTHR48090">
    <property type="entry name" value="UNDECAPRENYL-PHOSPHATE 4-DEOXY-4-FORMAMIDO-L-ARABINOSE TRANSFERASE-RELATED"/>
    <property type="match status" value="1"/>
</dbReference>
<dbReference type="EMBL" id="QWLB01000005">
    <property type="protein sequence ID" value="RIH93560.1"/>
    <property type="molecule type" value="Genomic_DNA"/>
</dbReference>
<evidence type="ECO:0000259" key="6">
    <source>
        <dbReference type="Pfam" id="PF00535"/>
    </source>
</evidence>
<dbReference type="AlphaFoldDB" id="A0A399FBM7"/>
<name>A0A399FBM7_9DEIN</name>
<keyword evidence="4 7" id="KW-0808">Transferase</keyword>
<keyword evidence="5" id="KW-0460">Magnesium</keyword>
<dbReference type="EC" id="2.4.1.-" evidence="7"/>
<organism evidence="7 8">
    <name type="scientific">Meiothermus granaticius NBRC 107808</name>
    <dbReference type="NCBI Taxonomy" id="1227551"/>
    <lineage>
        <taxon>Bacteria</taxon>
        <taxon>Thermotogati</taxon>
        <taxon>Deinococcota</taxon>
        <taxon>Deinococci</taxon>
        <taxon>Thermales</taxon>
        <taxon>Thermaceae</taxon>
        <taxon>Meiothermus</taxon>
    </lineage>
</organism>
<accession>A0A399FBM7</accession>
<dbReference type="InterPro" id="IPR001173">
    <property type="entry name" value="Glyco_trans_2-like"/>
</dbReference>
<evidence type="ECO:0000313" key="7">
    <source>
        <dbReference type="EMBL" id="RIH93560.1"/>
    </source>
</evidence>
<dbReference type="Pfam" id="PF00535">
    <property type="entry name" value="Glycos_transf_2"/>
    <property type="match status" value="1"/>
</dbReference>
<evidence type="ECO:0000256" key="1">
    <source>
        <dbReference type="ARBA" id="ARBA00001946"/>
    </source>
</evidence>
<dbReference type="Proteomes" id="UP000266178">
    <property type="component" value="Unassembled WGS sequence"/>
</dbReference>
<dbReference type="RefSeq" id="WP_119356141.1">
    <property type="nucleotide sequence ID" value="NZ_BJXM01000003.1"/>
</dbReference>
<keyword evidence="3 7" id="KW-0328">Glycosyltransferase</keyword>
<dbReference type="GO" id="GO:0016757">
    <property type="term" value="F:glycosyltransferase activity"/>
    <property type="evidence" value="ECO:0007669"/>
    <property type="project" value="UniProtKB-KW"/>
</dbReference>
<evidence type="ECO:0000256" key="4">
    <source>
        <dbReference type="ARBA" id="ARBA00022679"/>
    </source>
</evidence>
<keyword evidence="8" id="KW-1185">Reference proteome</keyword>
<comment type="caution">
    <text evidence="7">The sequence shown here is derived from an EMBL/GenBank/DDBJ whole genome shotgun (WGS) entry which is preliminary data.</text>
</comment>
<evidence type="ECO:0000313" key="8">
    <source>
        <dbReference type="Proteomes" id="UP000266178"/>
    </source>
</evidence>
<gene>
    <name evidence="7" type="primary">icaA</name>
    <name evidence="7" type="ORF">Mgrana_00614</name>
</gene>
<dbReference type="InterPro" id="IPR050256">
    <property type="entry name" value="Glycosyltransferase_2"/>
</dbReference>